<dbReference type="EMBL" id="NIVC01003934">
    <property type="protein sequence ID" value="PAA49252.1"/>
    <property type="molecule type" value="Genomic_DNA"/>
</dbReference>
<dbReference type="InterPro" id="IPR050182">
    <property type="entry name" value="Cytochrome_P450_fam2"/>
</dbReference>
<dbReference type="Pfam" id="PF00067">
    <property type="entry name" value="p450"/>
    <property type="match status" value="1"/>
</dbReference>
<evidence type="ECO:0000256" key="4">
    <source>
        <dbReference type="ARBA" id="ARBA00023002"/>
    </source>
</evidence>
<evidence type="ECO:0000256" key="2">
    <source>
        <dbReference type="ARBA" id="ARBA00010617"/>
    </source>
</evidence>
<dbReference type="GO" id="GO:0006082">
    <property type="term" value="P:organic acid metabolic process"/>
    <property type="evidence" value="ECO:0007669"/>
    <property type="project" value="TreeGrafter"/>
</dbReference>
<dbReference type="PRINTS" id="PR00385">
    <property type="entry name" value="P450"/>
</dbReference>
<evidence type="ECO:0000256" key="3">
    <source>
        <dbReference type="ARBA" id="ARBA00022723"/>
    </source>
</evidence>
<evidence type="ECO:0008006" key="12">
    <source>
        <dbReference type="Google" id="ProtNLM"/>
    </source>
</evidence>
<keyword evidence="9" id="KW-0732">Signal</keyword>
<keyword evidence="7 8" id="KW-0349">Heme</keyword>
<evidence type="ECO:0000313" key="11">
    <source>
        <dbReference type="Proteomes" id="UP000215902"/>
    </source>
</evidence>
<keyword evidence="5 7" id="KW-0408">Iron</keyword>
<reference evidence="10 11" key="1">
    <citation type="submission" date="2017-06" db="EMBL/GenBank/DDBJ databases">
        <title>A platform for efficient transgenesis in Macrostomum lignano, a flatworm model organism for stem cell research.</title>
        <authorList>
            <person name="Berezikov E."/>
        </authorList>
    </citation>
    <scope>NUCLEOTIDE SEQUENCE [LARGE SCALE GENOMIC DNA]</scope>
    <source>
        <strain evidence="10">DV1</strain>
        <tissue evidence="10">Whole organism</tissue>
    </source>
</reference>
<gene>
    <name evidence="10" type="ORF">BOX15_Mlig010753g1</name>
</gene>
<evidence type="ECO:0000313" key="10">
    <source>
        <dbReference type="EMBL" id="PAA49252.1"/>
    </source>
</evidence>
<comment type="caution">
    <text evidence="10">The sequence shown here is derived from an EMBL/GenBank/DDBJ whole genome shotgun (WGS) entry which is preliminary data.</text>
</comment>
<accession>A0A267DL19</accession>
<dbReference type="STRING" id="282301.A0A267DL19"/>
<dbReference type="InterPro" id="IPR036396">
    <property type="entry name" value="Cyt_P450_sf"/>
</dbReference>
<dbReference type="FunFam" id="1.10.630.10:FF:000036">
    <property type="entry name" value="CYtochrome P450 family"/>
    <property type="match status" value="1"/>
</dbReference>
<evidence type="ECO:0000256" key="7">
    <source>
        <dbReference type="PIRSR" id="PIRSR602401-1"/>
    </source>
</evidence>
<organism evidence="10 11">
    <name type="scientific">Macrostomum lignano</name>
    <dbReference type="NCBI Taxonomy" id="282301"/>
    <lineage>
        <taxon>Eukaryota</taxon>
        <taxon>Metazoa</taxon>
        <taxon>Spiralia</taxon>
        <taxon>Lophotrochozoa</taxon>
        <taxon>Platyhelminthes</taxon>
        <taxon>Rhabditophora</taxon>
        <taxon>Macrostomorpha</taxon>
        <taxon>Macrostomida</taxon>
        <taxon>Macrostomidae</taxon>
        <taxon>Macrostomum</taxon>
    </lineage>
</organism>
<dbReference type="GO" id="GO:0005506">
    <property type="term" value="F:iron ion binding"/>
    <property type="evidence" value="ECO:0007669"/>
    <property type="project" value="InterPro"/>
</dbReference>
<dbReference type="GO" id="GO:0016712">
    <property type="term" value="F:oxidoreductase activity, acting on paired donors, with incorporation or reduction of molecular oxygen, reduced flavin or flavoprotein as one donor, and incorporation of one atom of oxygen"/>
    <property type="evidence" value="ECO:0007669"/>
    <property type="project" value="TreeGrafter"/>
</dbReference>
<evidence type="ECO:0000256" key="8">
    <source>
        <dbReference type="RuleBase" id="RU000461"/>
    </source>
</evidence>
<dbReference type="InterPro" id="IPR001128">
    <property type="entry name" value="Cyt_P450"/>
</dbReference>
<comment type="cofactor">
    <cofactor evidence="1 7">
        <name>heme</name>
        <dbReference type="ChEBI" id="CHEBI:30413"/>
    </cofactor>
</comment>
<keyword evidence="11" id="KW-1185">Reference proteome</keyword>
<comment type="similarity">
    <text evidence="2 8">Belongs to the cytochrome P450 family.</text>
</comment>
<dbReference type="OrthoDB" id="1055148at2759"/>
<dbReference type="PANTHER" id="PTHR24300">
    <property type="entry name" value="CYTOCHROME P450 508A4-RELATED"/>
    <property type="match status" value="1"/>
</dbReference>
<dbReference type="SUPFAM" id="SSF48264">
    <property type="entry name" value="Cytochrome P450"/>
    <property type="match status" value="1"/>
</dbReference>
<proteinExistence type="inferred from homology"/>
<dbReference type="Gene3D" id="1.10.630.10">
    <property type="entry name" value="Cytochrome P450"/>
    <property type="match status" value="1"/>
</dbReference>
<dbReference type="GO" id="GO:0006805">
    <property type="term" value="P:xenobiotic metabolic process"/>
    <property type="evidence" value="ECO:0007669"/>
    <property type="project" value="TreeGrafter"/>
</dbReference>
<dbReference type="GO" id="GO:0005737">
    <property type="term" value="C:cytoplasm"/>
    <property type="evidence" value="ECO:0007669"/>
    <property type="project" value="TreeGrafter"/>
</dbReference>
<keyword evidence="3 7" id="KW-0479">Metal-binding</keyword>
<feature type="binding site" description="axial binding residue" evidence="7">
    <location>
        <position position="441"/>
    </location>
    <ligand>
        <name>heme</name>
        <dbReference type="ChEBI" id="CHEBI:30413"/>
    </ligand>
    <ligandPart>
        <name>Fe</name>
        <dbReference type="ChEBI" id="CHEBI:18248"/>
    </ligandPart>
</feature>
<evidence type="ECO:0000256" key="9">
    <source>
        <dbReference type="SAM" id="SignalP"/>
    </source>
</evidence>
<dbReference type="Proteomes" id="UP000215902">
    <property type="component" value="Unassembled WGS sequence"/>
</dbReference>
<keyword evidence="4 8" id="KW-0560">Oxidoreductase</keyword>
<dbReference type="InterPro" id="IPR002401">
    <property type="entry name" value="Cyt_P450_E_grp-I"/>
</dbReference>
<protein>
    <recommendedName>
        <fullName evidence="12">Cytochrome P450</fullName>
    </recommendedName>
</protein>
<name>A0A267DL19_9PLAT</name>
<evidence type="ECO:0000256" key="5">
    <source>
        <dbReference type="ARBA" id="ARBA00023004"/>
    </source>
</evidence>
<feature type="signal peptide" evidence="9">
    <location>
        <begin position="1"/>
        <end position="22"/>
    </location>
</feature>
<dbReference type="AlphaFoldDB" id="A0A267DL19"/>
<dbReference type="GO" id="GO:0020037">
    <property type="term" value="F:heme binding"/>
    <property type="evidence" value="ECO:0007669"/>
    <property type="project" value="InterPro"/>
</dbReference>
<dbReference type="InterPro" id="IPR017972">
    <property type="entry name" value="Cyt_P450_CS"/>
</dbReference>
<dbReference type="PROSITE" id="PS00086">
    <property type="entry name" value="CYTOCHROME_P450"/>
    <property type="match status" value="1"/>
</dbReference>
<evidence type="ECO:0000256" key="6">
    <source>
        <dbReference type="ARBA" id="ARBA00023033"/>
    </source>
</evidence>
<evidence type="ECO:0000256" key="1">
    <source>
        <dbReference type="ARBA" id="ARBA00001971"/>
    </source>
</evidence>
<sequence>MFLTVSLCLLAFVLYFVLVAKAPKSGDPPNPGWYPLVGSLPFLREPLEEFLSEKQFAKQPVVVLYMGLEKLYCLNTYEAIKDAFISQGDKFLGRQQTFILPELTGEKAGIILSEDEQWRLYRRLSLKTLRDFGFGRQGAEEIILGEVEELRSRIEDQGIQAGLPLDTVPLLSTAVSNVICQMVFGTRLASEDPEFGRVLEMFQRITQSQNNRTRSMVFQLHQDYYVKLKPLLRLVIALRRKQINIFGELIKFCRKQLEKHKADLGSPEHPRDYIEAFLHQQASNPSEFNDVRLSLAVLDLFIAGTDTTSQTLRWAILFLIENPEVEKRLVDEIKRVVGSDRQVTMKDKSQLHYTQAVIDEVNRMACLAQLGVAHRCTETAKVCGYEIPKDALVLFNIFNVHNSVDHFPQPECFQPERHLDQEGRYSPDEHLVTFGIGKRACLGESLARMELFLFLANLVQRFTFRLDPEETRTIAEIKANPGHQGGGIRAPAVHKIQFNSRCEEE</sequence>
<dbReference type="PANTHER" id="PTHR24300:SF375">
    <property type="entry name" value="CYTOCHROME P450 FAMILY"/>
    <property type="match status" value="1"/>
</dbReference>
<keyword evidence="6 8" id="KW-0503">Monooxygenase</keyword>
<dbReference type="PRINTS" id="PR00463">
    <property type="entry name" value="EP450I"/>
</dbReference>
<feature type="chain" id="PRO_5013102841" description="Cytochrome P450" evidence="9">
    <location>
        <begin position="23"/>
        <end position="505"/>
    </location>
</feature>